<dbReference type="eggNOG" id="COG2357">
    <property type="taxonomic scope" value="Bacteria"/>
</dbReference>
<dbReference type="Pfam" id="PF04607">
    <property type="entry name" value="RelA_SpoT"/>
    <property type="match status" value="1"/>
</dbReference>
<keyword evidence="4" id="KW-1185">Reference proteome</keyword>
<evidence type="ECO:0000256" key="1">
    <source>
        <dbReference type="ARBA" id="ARBA00004976"/>
    </source>
</evidence>
<sequence length="494" mass="58798">MELKLFGFIESVLDQLEEMRPMLEEVGNEIEGFFENLLLTTNKGYLNINTRVKSQKSLKEKIIRNQYYQKYDTKEALFEHVPDIIGIRLECRFIQDEADLYKFIKRSFSEKSEAYEDFFYSNTNEKILLSLSCKQPQEQKNGMKIYRIDGKYVDNGQSVNFELQIKSLVNIFWGEIEHKVIYKNYSYVIADKFYKDIMKSIKNSLTTIDQQLLLISNQFDQGDEKSYEKQEQQLEAILSKLIYDIFAKHMKETLGVLVDFKSSCEAIVRYVFRDALESSMHDYAQHLISGFEKVRGIEEQHIDFTQKIFFEGNIRYEDQHTKLIGEHIKEHINEEFQWNLFFRILFAIEPENNRGDFENFMHYYTKKIYDKLASNKLSTNFTIEETKEIIETLLAQFSNCFIKINSVELLYDNMADQAVKYIDSVIDALYKNVWTYEQWEKEKDIYTDLLEVKLLMMFNIDIDYNKALSLLDRIRATKSNIEIPKGMVKYVYRL</sequence>
<dbReference type="InterPro" id="IPR043519">
    <property type="entry name" value="NT_sf"/>
</dbReference>
<feature type="domain" description="RelA/SpoT" evidence="2">
    <location>
        <begin position="50"/>
        <end position="188"/>
    </location>
</feature>
<dbReference type="PANTHER" id="PTHR41773:SF1">
    <property type="entry name" value="RELA_SPOT DOMAIN-CONTAINING PROTEIN"/>
    <property type="match status" value="1"/>
</dbReference>
<reference evidence="3 4" key="1">
    <citation type="journal article" date="2011" name="J. Bacteriol.">
        <title>Complete genome sequence of the cellulose-degrading bacterium Cellulosilyticum lentocellum.</title>
        <authorList>
            <consortium name="US DOE Joint Genome Institute"/>
            <person name="Miller D.A."/>
            <person name="Suen G."/>
            <person name="Bruce D."/>
            <person name="Copeland A."/>
            <person name="Cheng J.F."/>
            <person name="Detter C."/>
            <person name="Goodwin L.A."/>
            <person name="Han C.S."/>
            <person name="Hauser L.J."/>
            <person name="Land M.L."/>
            <person name="Lapidus A."/>
            <person name="Lucas S."/>
            <person name="Meincke L."/>
            <person name="Pitluck S."/>
            <person name="Tapia R."/>
            <person name="Teshima H."/>
            <person name="Woyke T."/>
            <person name="Fox B.G."/>
            <person name="Angert E.R."/>
            <person name="Currie C.R."/>
        </authorList>
    </citation>
    <scope>NUCLEOTIDE SEQUENCE [LARGE SCALE GENOMIC DNA]</scope>
    <source>
        <strain evidence="4">ATCC 49066 / DSM 5427 / NCIMB 11756 / RHM5</strain>
    </source>
</reference>
<dbReference type="KEGG" id="cle:Clole_3692"/>
<dbReference type="AlphaFoldDB" id="F2JH35"/>
<dbReference type="EMBL" id="CP002582">
    <property type="protein sequence ID" value="ADZ85375.1"/>
    <property type="molecule type" value="Genomic_DNA"/>
</dbReference>
<evidence type="ECO:0000313" key="3">
    <source>
        <dbReference type="EMBL" id="ADZ85375.1"/>
    </source>
</evidence>
<name>F2JH35_CELLD</name>
<evidence type="ECO:0000313" key="4">
    <source>
        <dbReference type="Proteomes" id="UP000008467"/>
    </source>
</evidence>
<dbReference type="STRING" id="642492.Clole_3692"/>
<accession>F2JH35</accession>
<comment type="pathway">
    <text evidence="1">Purine metabolism; ppGpp biosynthesis; ppGpp from GTP: step 1/2.</text>
</comment>
<dbReference type="Gene3D" id="3.30.460.10">
    <property type="entry name" value="Beta Polymerase, domain 2"/>
    <property type="match status" value="1"/>
</dbReference>
<gene>
    <name evidence="3" type="ordered locus">Clole_3692</name>
</gene>
<organism evidence="3 4">
    <name type="scientific">Cellulosilyticum lentocellum (strain ATCC 49066 / DSM 5427 / NCIMB 11756 / RHM5)</name>
    <name type="common">Clostridium lentocellum</name>
    <dbReference type="NCBI Taxonomy" id="642492"/>
    <lineage>
        <taxon>Bacteria</taxon>
        <taxon>Bacillati</taxon>
        <taxon>Bacillota</taxon>
        <taxon>Clostridia</taxon>
        <taxon>Lachnospirales</taxon>
        <taxon>Cellulosilyticaceae</taxon>
        <taxon>Cellulosilyticum</taxon>
    </lineage>
</organism>
<evidence type="ECO:0000259" key="2">
    <source>
        <dbReference type="SMART" id="SM00954"/>
    </source>
</evidence>
<dbReference type="HOGENOM" id="CLU_610740_0_0_9"/>
<dbReference type="RefSeq" id="WP_013658651.1">
    <property type="nucleotide sequence ID" value="NC_015275.1"/>
</dbReference>
<dbReference type="PANTHER" id="PTHR41773">
    <property type="entry name" value="GTP PYROPHOSPHATASE-RELATED"/>
    <property type="match status" value="1"/>
</dbReference>
<dbReference type="UniPathway" id="UPA00908">
    <property type="reaction ID" value="UER00884"/>
</dbReference>
<proteinExistence type="predicted"/>
<dbReference type="SMART" id="SM00954">
    <property type="entry name" value="RelA_SpoT"/>
    <property type="match status" value="1"/>
</dbReference>
<dbReference type="Proteomes" id="UP000008467">
    <property type="component" value="Chromosome"/>
</dbReference>
<dbReference type="GO" id="GO:0015970">
    <property type="term" value="P:guanosine tetraphosphate biosynthetic process"/>
    <property type="evidence" value="ECO:0007669"/>
    <property type="project" value="UniProtKB-UniPathway"/>
</dbReference>
<protein>
    <submittedName>
        <fullName evidence="3">RelA/SpoT domain protein</fullName>
    </submittedName>
</protein>
<dbReference type="SUPFAM" id="SSF81301">
    <property type="entry name" value="Nucleotidyltransferase"/>
    <property type="match status" value="1"/>
</dbReference>
<dbReference type="InterPro" id="IPR007685">
    <property type="entry name" value="RelA_SpoT"/>
</dbReference>